<evidence type="ECO:0000256" key="2">
    <source>
        <dbReference type="SAM" id="Phobius"/>
    </source>
</evidence>
<evidence type="ECO:0000256" key="1">
    <source>
        <dbReference type="SAM" id="MobiDB-lite"/>
    </source>
</evidence>
<dbReference type="InterPro" id="IPR036116">
    <property type="entry name" value="FN3_sf"/>
</dbReference>
<dbReference type="CDD" id="cd00063">
    <property type="entry name" value="FN3"/>
    <property type="match status" value="1"/>
</dbReference>
<feature type="signal peptide" evidence="3">
    <location>
        <begin position="1"/>
        <end position="25"/>
    </location>
</feature>
<feature type="domain" description="Fibronectin type-III" evidence="4">
    <location>
        <begin position="20"/>
        <end position="109"/>
    </location>
</feature>
<reference evidence="5" key="1">
    <citation type="submission" date="2020-06" db="EMBL/GenBank/DDBJ databases">
        <authorList>
            <consortium name="Wellcome Sanger Institute Data Sharing"/>
        </authorList>
    </citation>
    <scope>NUCLEOTIDE SEQUENCE [LARGE SCALE GENOMIC DNA]</scope>
</reference>
<dbReference type="PANTHER" id="PTHR20859">
    <property type="entry name" value="INTERFERON/INTERLEUKIN RECEPTOR"/>
    <property type="match status" value="1"/>
</dbReference>
<dbReference type="InterPro" id="IPR003961">
    <property type="entry name" value="FN3_dom"/>
</dbReference>
<dbReference type="InterPro" id="IPR050650">
    <property type="entry name" value="Type-II_Cytokine-TF_Rcpt"/>
</dbReference>
<dbReference type="AlphaFoldDB" id="A0A8C5GHP9"/>
<feature type="transmembrane region" description="Helical" evidence="2">
    <location>
        <begin position="225"/>
        <end position="253"/>
    </location>
</feature>
<keyword evidence="6" id="KW-1185">Reference proteome</keyword>
<feature type="compositionally biased region" description="Basic and acidic residues" evidence="1">
    <location>
        <begin position="334"/>
        <end position="343"/>
    </location>
</feature>
<reference evidence="5" key="2">
    <citation type="submission" date="2025-08" db="UniProtKB">
        <authorList>
            <consortium name="Ensembl"/>
        </authorList>
    </citation>
    <scope>IDENTIFICATION</scope>
</reference>
<gene>
    <name evidence="5" type="primary">LOC114474758</name>
</gene>
<dbReference type="InterPro" id="IPR013783">
    <property type="entry name" value="Ig-like_fold"/>
</dbReference>
<accession>A0A8C5GHP9</accession>
<evidence type="ECO:0000313" key="5">
    <source>
        <dbReference type="Ensembl" id="ENSGWIP00000030416.1"/>
    </source>
</evidence>
<dbReference type="Proteomes" id="UP000694680">
    <property type="component" value="Chromosome 13"/>
</dbReference>
<dbReference type="GO" id="GO:0005886">
    <property type="term" value="C:plasma membrane"/>
    <property type="evidence" value="ECO:0007669"/>
    <property type="project" value="TreeGrafter"/>
</dbReference>
<feature type="chain" id="PRO_5034479817" evidence="3">
    <location>
        <begin position="26"/>
        <end position="554"/>
    </location>
</feature>
<dbReference type="Pfam" id="PF01108">
    <property type="entry name" value="Tissue_fac"/>
    <property type="match status" value="1"/>
</dbReference>
<evidence type="ECO:0000259" key="4">
    <source>
        <dbReference type="Pfam" id="PF01108"/>
    </source>
</evidence>
<sequence>MKMKSKAVILTFFIAFMKPLSGVIALQPDKLVVNVLEGEVTATWKRPAGAPLISKYNVQMAKLSEEWVAVASCTNITSTSCDLSSFIHDCRAAYKVRVQLVLKGQTSVWSVKKVLPNTGALRPPFFTLSSTSSTLTVSFHERPILKECFPFGLIYTIIMEDVENENKTTTAYIRDDIGEDKRSQTFTSLQWGKEYCVSAMVEGAGALERSIVSPKQCLLLPKEEWLITAEILVSAVGVLGIIVLMVTMLCCYLRSSAKTPAALKSPVSAWLPLTVGEAPLEVVTDKGWFLSSAREDVKHSIKVPRTHITVKVHGQRASVDSGLDMESNSASDNGEGHSLRQEDSGCGSMGGLESSNCNLLKTPLDNVQRTNRMERRRKDSGESIGFHPNTISTSLEEHERSFRIEIVPQSNYHRQSPSAVQVSASDTRDRLNQTHGDSTLAKVVTGYRAGPQSCICSGAGQCSWCHNRRTREEQQKHICSVSGTLEDKNPIPGYTKNPHIDTIRMEDLEKTFLQSKETFPLLASLSTLPLMKCGQDNNMGNVSLSLCDVKLQID</sequence>
<keyword evidence="2" id="KW-0472">Membrane</keyword>
<evidence type="ECO:0000256" key="3">
    <source>
        <dbReference type="SAM" id="SignalP"/>
    </source>
</evidence>
<keyword evidence="3" id="KW-0732">Signal</keyword>
<dbReference type="SUPFAM" id="SSF49265">
    <property type="entry name" value="Fibronectin type III"/>
    <property type="match status" value="2"/>
</dbReference>
<dbReference type="Ensembl" id="ENSGWIT00000033160.1">
    <property type="protein sequence ID" value="ENSGWIP00000030416.1"/>
    <property type="gene ID" value="ENSGWIG00000015834.1"/>
</dbReference>
<organism evidence="5 6">
    <name type="scientific">Gouania willdenowi</name>
    <name type="common">Blunt-snouted clingfish</name>
    <name type="synonym">Lepadogaster willdenowi</name>
    <dbReference type="NCBI Taxonomy" id="441366"/>
    <lineage>
        <taxon>Eukaryota</taxon>
        <taxon>Metazoa</taxon>
        <taxon>Chordata</taxon>
        <taxon>Craniata</taxon>
        <taxon>Vertebrata</taxon>
        <taxon>Euteleostomi</taxon>
        <taxon>Actinopterygii</taxon>
        <taxon>Neopterygii</taxon>
        <taxon>Teleostei</taxon>
        <taxon>Neoteleostei</taxon>
        <taxon>Acanthomorphata</taxon>
        <taxon>Ovalentaria</taxon>
        <taxon>Blenniimorphae</taxon>
        <taxon>Blenniiformes</taxon>
        <taxon>Gobiesocoidei</taxon>
        <taxon>Gobiesocidae</taxon>
        <taxon>Gobiesocinae</taxon>
        <taxon>Gouania</taxon>
    </lineage>
</organism>
<evidence type="ECO:0000313" key="6">
    <source>
        <dbReference type="Proteomes" id="UP000694680"/>
    </source>
</evidence>
<dbReference type="CTD" id="3587"/>
<dbReference type="PANTHER" id="PTHR20859:SF94">
    <property type="entry name" value="CYTOKINE RECEPTOR FAMILY MEMBER B7"/>
    <property type="match status" value="1"/>
</dbReference>
<reference evidence="5" key="3">
    <citation type="submission" date="2025-09" db="UniProtKB">
        <authorList>
            <consortium name="Ensembl"/>
        </authorList>
    </citation>
    <scope>IDENTIFICATION</scope>
</reference>
<keyword evidence="2" id="KW-1133">Transmembrane helix</keyword>
<name>A0A8C5GHP9_GOUWI</name>
<keyword evidence="2" id="KW-0812">Transmembrane</keyword>
<proteinExistence type="predicted"/>
<feature type="region of interest" description="Disordered" evidence="1">
    <location>
        <begin position="314"/>
        <end position="351"/>
    </location>
</feature>
<dbReference type="OrthoDB" id="8805892at2759"/>
<dbReference type="Gene3D" id="2.60.40.10">
    <property type="entry name" value="Immunoglobulins"/>
    <property type="match status" value="1"/>
</dbReference>
<dbReference type="GO" id="GO:0004896">
    <property type="term" value="F:cytokine receptor activity"/>
    <property type="evidence" value="ECO:0007669"/>
    <property type="project" value="TreeGrafter"/>
</dbReference>
<protein>
    <submittedName>
        <fullName evidence="5">Uncharacterized LOC114474758</fullName>
    </submittedName>
</protein>